<name>A0A2A6CZ83_PRIPA</name>
<protein>
    <submittedName>
        <fullName evidence="1">Uncharacterized protein</fullName>
    </submittedName>
</protein>
<proteinExistence type="predicted"/>
<evidence type="ECO:0000313" key="2">
    <source>
        <dbReference type="Proteomes" id="UP000005239"/>
    </source>
</evidence>
<organism evidence="1 2">
    <name type="scientific">Pristionchus pacificus</name>
    <name type="common">Parasitic nematode worm</name>
    <dbReference type="NCBI Taxonomy" id="54126"/>
    <lineage>
        <taxon>Eukaryota</taxon>
        <taxon>Metazoa</taxon>
        <taxon>Ecdysozoa</taxon>
        <taxon>Nematoda</taxon>
        <taxon>Chromadorea</taxon>
        <taxon>Rhabditida</taxon>
        <taxon>Rhabditina</taxon>
        <taxon>Diplogasteromorpha</taxon>
        <taxon>Diplogasteroidea</taxon>
        <taxon>Neodiplogasteridae</taxon>
        <taxon>Pristionchus</taxon>
    </lineage>
</organism>
<evidence type="ECO:0000313" key="1">
    <source>
        <dbReference type="EnsemblMetazoa" id="PPA38828.1"/>
    </source>
</evidence>
<dbReference type="AlphaFoldDB" id="A0A2A6CZ83"/>
<dbReference type="Proteomes" id="UP000005239">
    <property type="component" value="Unassembled WGS sequence"/>
</dbReference>
<gene>
    <name evidence="1" type="primary">WBGene00277197</name>
</gene>
<accession>A0A2A6CZ83</accession>
<sequence>MSTRFTRQAISPISHLTIHSSFIQLSIMTSRLLLTLLPFLLISLSHSAPINLVAECNNHGYISHNKCVCIKGTLGDKCNYLVSMMCVNGECPYPWMDCKWFNEDCRNAPLRCLDKRGWCIPFEHPPSATITHEEALNLTLS</sequence>
<reference evidence="1" key="2">
    <citation type="submission" date="2022-06" db="UniProtKB">
        <authorList>
            <consortium name="EnsemblMetazoa"/>
        </authorList>
    </citation>
    <scope>IDENTIFICATION</scope>
    <source>
        <strain evidence="1">PS312</strain>
    </source>
</reference>
<accession>A0A8R1YYZ9</accession>
<reference evidence="2" key="1">
    <citation type="journal article" date="2008" name="Nat. Genet.">
        <title>The Pristionchus pacificus genome provides a unique perspective on nematode lifestyle and parasitism.</title>
        <authorList>
            <person name="Dieterich C."/>
            <person name="Clifton S.W."/>
            <person name="Schuster L.N."/>
            <person name="Chinwalla A."/>
            <person name="Delehaunty K."/>
            <person name="Dinkelacker I."/>
            <person name="Fulton L."/>
            <person name="Fulton R."/>
            <person name="Godfrey J."/>
            <person name="Minx P."/>
            <person name="Mitreva M."/>
            <person name="Roeseler W."/>
            <person name="Tian H."/>
            <person name="Witte H."/>
            <person name="Yang S.P."/>
            <person name="Wilson R.K."/>
            <person name="Sommer R.J."/>
        </authorList>
    </citation>
    <scope>NUCLEOTIDE SEQUENCE [LARGE SCALE GENOMIC DNA]</scope>
    <source>
        <strain evidence="2">PS312</strain>
    </source>
</reference>
<dbReference type="EnsemblMetazoa" id="PPA38828.1">
    <property type="protein sequence ID" value="PPA38828.1"/>
    <property type="gene ID" value="WBGene00277197"/>
</dbReference>
<keyword evidence="2" id="KW-1185">Reference proteome</keyword>